<feature type="compositionally biased region" description="Polar residues" evidence="2">
    <location>
        <begin position="827"/>
        <end position="838"/>
    </location>
</feature>
<evidence type="ECO:0000256" key="1">
    <source>
        <dbReference type="SAM" id="Coils"/>
    </source>
</evidence>
<dbReference type="Pfam" id="PF15718">
    <property type="entry name" value="MNR"/>
    <property type="match status" value="3"/>
</dbReference>
<keyword evidence="4" id="KW-1185">Reference proteome</keyword>
<feature type="coiled-coil region" evidence="1">
    <location>
        <begin position="199"/>
        <end position="226"/>
    </location>
</feature>
<dbReference type="GO" id="GO:0071539">
    <property type="term" value="P:protein localization to centrosome"/>
    <property type="evidence" value="ECO:0007669"/>
    <property type="project" value="TreeGrafter"/>
</dbReference>
<dbReference type="InterPro" id="IPR031447">
    <property type="entry name" value="MNR"/>
</dbReference>
<feature type="region of interest" description="Disordered" evidence="2">
    <location>
        <begin position="735"/>
        <end position="754"/>
    </location>
</feature>
<organism evidence="3 4">
    <name type="scientific">Nothobranchius furzeri</name>
    <name type="common">Turquoise killifish</name>
    <dbReference type="NCBI Taxonomy" id="105023"/>
    <lineage>
        <taxon>Eukaryota</taxon>
        <taxon>Metazoa</taxon>
        <taxon>Chordata</taxon>
        <taxon>Craniata</taxon>
        <taxon>Vertebrata</taxon>
        <taxon>Euteleostomi</taxon>
        <taxon>Actinopterygii</taxon>
        <taxon>Neopterygii</taxon>
        <taxon>Teleostei</taxon>
        <taxon>Neoteleostei</taxon>
        <taxon>Acanthomorphata</taxon>
        <taxon>Ovalentaria</taxon>
        <taxon>Atherinomorphae</taxon>
        <taxon>Cyprinodontiformes</taxon>
        <taxon>Nothobranchiidae</taxon>
        <taxon>Nothobranchius</taxon>
    </lineage>
</organism>
<feature type="region of interest" description="Disordered" evidence="2">
    <location>
        <begin position="339"/>
        <end position="384"/>
    </location>
</feature>
<gene>
    <name evidence="3" type="primary">kiaa0753</name>
</gene>
<evidence type="ECO:0000313" key="3">
    <source>
        <dbReference type="Ensembl" id="ENSNFUP00015005225.1"/>
    </source>
</evidence>
<feature type="region of interest" description="Disordered" evidence="2">
    <location>
        <begin position="396"/>
        <end position="505"/>
    </location>
</feature>
<dbReference type="GO" id="GO:0034451">
    <property type="term" value="C:centriolar satellite"/>
    <property type="evidence" value="ECO:0007669"/>
    <property type="project" value="TreeGrafter"/>
</dbReference>
<feature type="compositionally biased region" description="Polar residues" evidence="2">
    <location>
        <begin position="428"/>
        <end position="452"/>
    </location>
</feature>
<keyword evidence="1" id="KW-0175">Coiled coil</keyword>
<reference evidence="3" key="2">
    <citation type="submission" date="2025-08" db="UniProtKB">
        <authorList>
            <consortium name="Ensembl"/>
        </authorList>
    </citation>
    <scope>IDENTIFICATION</scope>
</reference>
<dbReference type="Ensembl" id="ENSNFUT00015005510.1">
    <property type="protein sequence ID" value="ENSNFUP00015005225.1"/>
    <property type="gene ID" value="ENSNFUG00015002607.1"/>
</dbReference>
<dbReference type="PANTHER" id="PTHR15732:SF4">
    <property type="entry name" value="PROTEIN MOONRAKER"/>
    <property type="match status" value="1"/>
</dbReference>
<dbReference type="GO" id="GO:0007099">
    <property type="term" value="P:centriole replication"/>
    <property type="evidence" value="ECO:0007669"/>
    <property type="project" value="InterPro"/>
</dbReference>
<dbReference type="GO" id="GO:1904888">
    <property type="term" value="P:cranial skeletal system development"/>
    <property type="evidence" value="ECO:0007669"/>
    <property type="project" value="Ensembl"/>
</dbReference>
<accession>A0A8C6KI51</accession>
<evidence type="ECO:0000313" key="4">
    <source>
        <dbReference type="Proteomes" id="UP000694548"/>
    </source>
</evidence>
<dbReference type="AlphaFoldDB" id="A0A8C6KI51"/>
<proteinExistence type="predicted"/>
<name>A0A8C6KI51_NOTFU</name>
<dbReference type="GeneTree" id="ENSGT00390000009714"/>
<dbReference type="PANTHER" id="PTHR15732">
    <property type="entry name" value="PROTEIN MOONRAKER"/>
    <property type="match status" value="1"/>
</dbReference>
<reference evidence="3" key="3">
    <citation type="submission" date="2025-09" db="UniProtKB">
        <authorList>
            <consortium name="Ensembl"/>
        </authorList>
    </citation>
    <scope>IDENTIFICATION</scope>
</reference>
<feature type="compositionally biased region" description="Polar residues" evidence="2">
    <location>
        <begin position="340"/>
        <end position="353"/>
    </location>
</feature>
<protein>
    <submittedName>
        <fullName evidence="3">Si:dkey-243i1.1</fullName>
    </submittedName>
</protein>
<reference evidence="3" key="1">
    <citation type="submission" date="2014-08" db="EMBL/GenBank/DDBJ databases">
        <authorList>
            <person name="Senf B."/>
            <person name="Petzold A."/>
            <person name="Downie B.R."/>
            <person name="Koch P."/>
            <person name="Platzer M."/>
        </authorList>
    </citation>
    <scope>NUCLEOTIDE SEQUENCE [LARGE SCALE GENOMIC DNA]</scope>
    <source>
        <strain evidence="3">GRZ</strain>
    </source>
</reference>
<dbReference type="Proteomes" id="UP000694548">
    <property type="component" value="Chromosome sgr06"/>
</dbReference>
<sequence>MTEQFLRNDAIIMLGRQDRNWVAVGSDRNENNHDLRTYQTKLLFSESFPASAFNRATRVGPPVPIVIEKLLTRSEVHESVDSSKRSISFTALSEERLLAAVKLAKRDLRRRHLEGLKKLPAKPLQESTLSETSDVELLQELGATSSKTEAKISSPKERIAQTGVKQHIFKKNVISSMPHGGQIPPTRDPGLKQVAIDKQAPLSNEINKLQNELERYIQKVEELAKRGGKMEEPLEPEEQNKLEIRRQKQAAHSARVIYVLQQQVKEIQEDVEKLRCEKTWNTKRSIAINRLAAAHRGTLRALQVEVNQGSAVPETALDILQKVEILDSALSKQEMFEKVQAQTCPQRSTSPTRPTYPRRGVCVGRRLTRRKPKSASHQPTKRREALRVGLQSIIQQRALKEQPRPSQKNTTCRKQHAERRKTDVIGPNQKQNAGFQLPTVSSRLRVNQQPVKEQSVPWIPTSPHSRPQQRKPVRRGRPEPRCPFPPVKISSSPTKQQQEEDGVETEFLLSSAKKKDSQNEAIRKAHLEEVNRQKLKELNHLSKEEPERTQRSRFEVVRLNPWADGAEQKARETLFHEKQVGRFILFTVYLFQQTVGMLKFIKQNKHIFNSSIFSSYKARVVEFCIDFVLQQDGETQKSVETSQRIRFSEQKSDKASDAAGQRCKVLLEDLLEDDAHAAWAAETDRRVEGTSQCGRQAPTLESMLLRMEEIQREEEEVRRRFASITYSDPLFWERPGAEGSQCHAPGSRPASPQPIRLTRPVLKQTSVADIVLEKPVDTGGFLVCSHFTRTLPAHLFKLNSCLHPPPALRCVQSFLLENAPMEEASQEEQPPTNKTVSPGTADRSRTVISVSGCTLRNIRRYQDDYDTYLRDVAHNVVGTFNPWAVVDSLADELLLEALAEVADEFQEVVEEYAEAVFTSEFLQPIQSPPVSSAALVGQ</sequence>
<evidence type="ECO:0000256" key="2">
    <source>
        <dbReference type="SAM" id="MobiDB-lite"/>
    </source>
</evidence>
<feature type="region of interest" description="Disordered" evidence="2">
    <location>
        <begin position="821"/>
        <end position="843"/>
    </location>
</feature>